<evidence type="ECO:0000313" key="3">
    <source>
        <dbReference type="Proteomes" id="UP000504638"/>
    </source>
</evidence>
<evidence type="ECO:0000313" key="2">
    <source>
        <dbReference type="EMBL" id="KAF1810847.1"/>
    </source>
</evidence>
<dbReference type="EMBL" id="ML975164">
    <property type="protein sequence ID" value="KAF1810847.1"/>
    <property type="molecule type" value="Genomic_DNA"/>
</dbReference>
<reference evidence="4" key="3">
    <citation type="submission" date="2025-04" db="UniProtKB">
        <authorList>
            <consortium name="RefSeq"/>
        </authorList>
    </citation>
    <scope>IDENTIFICATION</scope>
    <source>
        <strain evidence="4">CBS 781.70</strain>
    </source>
</reference>
<dbReference type="Proteomes" id="UP000504638">
    <property type="component" value="Unplaced"/>
</dbReference>
<organism evidence="2">
    <name type="scientific">Eremomyces bilateralis CBS 781.70</name>
    <dbReference type="NCBI Taxonomy" id="1392243"/>
    <lineage>
        <taxon>Eukaryota</taxon>
        <taxon>Fungi</taxon>
        <taxon>Dikarya</taxon>
        <taxon>Ascomycota</taxon>
        <taxon>Pezizomycotina</taxon>
        <taxon>Dothideomycetes</taxon>
        <taxon>Dothideomycetes incertae sedis</taxon>
        <taxon>Eremomycetales</taxon>
        <taxon>Eremomycetaceae</taxon>
        <taxon>Eremomyces</taxon>
    </lineage>
</organism>
<gene>
    <name evidence="2 4" type="ORF">P152DRAFT_460138</name>
</gene>
<reference evidence="4" key="2">
    <citation type="submission" date="2020-04" db="EMBL/GenBank/DDBJ databases">
        <authorList>
            <consortium name="NCBI Genome Project"/>
        </authorList>
    </citation>
    <scope>NUCLEOTIDE SEQUENCE</scope>
    <source>
        <strain evidence="4">CBS 781.70</strain>
    </source>
</reference>
<keyword evidence="1" id="KW-0812">Transmembrane</keyword>
<keyword evidence="1" id="KW-1133">Transmembrane helix</keyword>
<sequence>MLSVFAKRPLLSALLAAGSPAVFPLRSFEYTRTIEDLLERDFQKPAIFNDLDPVILVLEYLLAAASVGNIGELCYRLGGRVLSAIFTGDEQHYFIWAWIGLAIHGFGALTLYRRTKVTTLGGEYDQHHGHTVFNQFKLQARQTRLCIEIRRESLLFLAIYWFTTLLTVCHIVYGTILFSSMLFISVEDAISVIARLMGSVIVCRIVLSYELVNLQSIVKEIKKERIADITDATAEREMEERQGSK</sequence>
<protein>
    <submittedName>
        <fullName evidence="2 4">Uncharacterized protein</fullName>
    </submittedName>
</protein>
<evidence type="ECO:0000256" key="1">
    <source>
        <dbReference type="SAM" id="Phobius"/>
    </source>
</evidence>
<evidence type="ECO:0000313" key="4">
    <source>
        <dbReference type="RefSeq" id="XP_033532478.1"/>
    </source>
</evidence>
<reference evidence="2 4" key="1">
    <citation type="submission" date="2020-01" db="EMBL/GenBank/DDBJ databases">
        <authorList>
            <consortium name="DOE Joint Genome Institute"/>
            <person name="Haridas S."/>
            <person name="Albert R."/>
            <person name="Binder M."/>
            <person name="Bloem J."/>
            <person name="Labutti K."/>
            <person name="Salamov A."/>
            <person name="Andreopoulos B."/>
            <person name="Baker S.E."/>
            <person name="Barry K."/>
            <person name="Bills G."/>
            <person name="Bluhm B.H."/>
            <person name="Cannon C."/>
            <person name="Castanera R."/>
            <person name="Culley D.E."/>
            <person name="Daum C."/>
            <person name="Ezra D."/>
            <person name="Gonzalez J.B."/>
            <person name="Henrissat B."/>
            <person name="Kuo A."/>
            <person name="Liang C."/>
            <person name="Lipzen A."/>
            <person name="Lutzoni F."/>
            <person name="Magnuson J."/>
            <person name="Mondo S."/>
            <person name="Nolan M."/>
            <person name="Ohm R."/>
            <person name="Pangilinan J."/>
            <person name="Park H.-J."/>
            <person name="Ramirez L."/>
            <person name="Alfaro M."/>
            <person name="Sun H."/>
            <person name="Tritt A."/>
            <person name="Yoshinaga Y."/>
            <person name="Zwiers L.-H."/>
            <person name="Turgeon B.G."/>
            <person name="Goodwin S.B."/>
            <person name="Spatafora J.W."/>
            <person name="Crous P.W."/>
            <person name="Grigoriev I.V."/>
        </authorList>
    </citation>
    <scope>NUCLEOTIDE SEQUENCE</scope>
    <source>
        <strain evidence="2 4">CBS 781.70</strain>
    </source>
</reference>
<keyword evidence="1" id="KW-0472">Membrane</keyword>
<dbReference type="RefSeq" id="XP_033532478.1">
    <property type="nucleotide sequence ID" value="XM_033679832.1"/>
</dbReference>
<keyword evidence="3" id="KW-1185">Reference proteome</keyword>
<dbReference type="GeneID" id="54420402"/>
<dbReference type="OrthoDB" id="3009728at2759"/>
<dbReference type="AlphaFoldDB" id="A0A6G1FYC7"/>
<proteinExistence type="predicted"/>
<feature type="transmembrane region" description="Helical" evidence="1">
    <location>
        <begin position="192"/>
        <end position="212"/>
    </location>
</feature>
<feature type="transmembrane region" description="Helical" evidence="1">
    <location>
        <begin position="154"/>
        <end position="186"/>
    </location>
</feature>
<accession>A0A6G1FYC7</accession>
<feature type="transmembrane region" description="Helical" evidence="1">
    <location>
        <begin position="93"/>
        <end position="112"/>
    </location>
</feature>
<name>A0A6G1FYC7_9PEZI</name>